<dbReference type="OrthoDB" id="1938144at2759"/>
<evidence type="ECO:0000259" key="2">
    <source>
        <dbReference type="Pfam" id="PF03108"/>
    </source>
</evidence>
<organism evidence="3 4">
    <name type="scientific">Ananas comosus</name>
    <name type="common">Pineapple</name>
    <name type="synonym">Ananas ananas</name>
    <dbReference type="NCBI Taxonomy" id="4615"/>
    <lineage>
        <taxon>Eukaryota</taxon>
        <taxon>Viridiplantae</taxon>
        <taxon>Streptophyta</taxon>
        <taxon>Embryophyta</taxon>
        <taxon>Tracheophyta</taxon>
        <taxon>Spermatophyta</taxon>
        <taxon>Magnoliopsida</taxon>
        <taxon>Liliopsida</taxon>
        <taxon>Poales</taxon>
        <taxon>Bromeliaceae</taxon>
        <taxon>Bromelioideae</taxon>
        <taxon>Ananas</taxon>
    </lineage>
</organism>
<evidence type="ECO:0000313" key="3">
    <source>
        <dbReference type="Proteomes" id="UP000515123"/>
    </source>
</evidence>
<dbReference type="AlphaFoldDB" id="A0A6P5F009"/>
<gene>
    <name evidence="4" type="primary">LOC109709143</name>
</gene>
<dbReference type="PANTHER" id="PTHR31973:SF195">
    <property type="entry name" value="MUDR FAMILY TRANSPOSASE"/>
    <property type="match status" value="1"/>
</dbReference>
<accession>A0A6P5F009</accession>
<reference evidence="4" key="2">
    <citation type="submission" date="2025-08" db="UniProtKB">
        <authorList>
            <consortium name="RefSeq"/>
        </authorList>
    </citation>
    <scope>IDENTIFICATION</scope>
    <source>
        <tissue evidence="4">Leaf</tissue>
    </source>
</reference>
<dbReference type="Proteomes" id="UP000515123">
    <property type="component" value="Linkage group 4"/>
</dbReference>
<evidence type="ECO:0000256" key="1">
    <source>
        <dbReference type="SAM" id="MobiDB-lite"/>
    </source>
</evidence>
<proteinExistence type="predicted"/>
<sequence>MGNRPAGSHGGSCCSRFFVCAMALADAVPPSKLMEPALGEYWKPESKLFLFPKTIFGNTGRKSITRKGLVLKGSSHHSVNVQRRVWRKKDGEPVILTTTTGIVLVIQWQLFPSIVLLSSIENPDSRAGLSQVSDVIRRGQDSNLQSSGHFCVLNWQSSRADRACTMFRSAKLIILSCKCFREFGVPSQPVSAALPSAVMDPSPLVDQNEWSTVPPYQSPRPSSYVHEWTDWEVRTTIPPYQNEGPSCSVHQWPAWEERNTSPPYVDEGPGSSSVHEWPAWEERNTNPPYVDEGPGSSSVHEWPAWEVRNTNPPYVDEGPGPSSIHQWSAWPVRNTIPPYQNEDPSCTHREWTNRGVTTTDLLDVSRSDEEYVSETDEEDQGRIDADSSDDEESFVACSLDPDHDGGLNALACAIRDEGVEWIENSNANNEDVPDPVEFVEFEDQRQRFVLGNELINQSVVDAYSEQNIDQGPPSDEAWANRTFSDKSSLVRALDAWHIAHNVQLKVVKSNTTRYTVRCVVDSCPWRLHASQPKGSSFFKVKTYKGPHTCLVPILNTRHRNCTSSFICQFILPTLKARLTMSPIEIQARIQSELHVTISYSKAWRAQNKALQIIYGSWEQSYCDLPRYFSMLESTNPGTITKIDYISVASNTRMFSRAFWAFGPSIHGWEYCRPLLSIDATHLYKKYGGQALIATGVDANGGLFPLAFAICEGENGSSWV</sequence>
<dbReference type="RefSeq" id="XP_020086798.1">
    <property type="nucleotide sequence ID" value="XM_020231209.1"/>
</dbReference>
<feature type="domain" description="Transposase MuDR plant" evidence="2">
    <location>
        <begin position="482"/>
        <end position="539"/>
    </location>
</feature>
<feature type="region of interest" description="Disordered" evidence="1">
    <location>
        <begin position="365"/>
        <end position="391"/>
    </location>
</feature>
<dbReference type="PANTHER" id="PTHR31973">
    <property type="entry name" value="POLYPROTEIN, PUTATIVE-RELATED"/>
    <property type="match status" value="1"/>
</dbReference>
<reference evidence="3" key="1">
    <citation type="journal article" date="2015" name="Nat. Genet.">
        <title>The pineapple genome and the evolution of CAM photosynthesis.</title>
        <authorList>
            <person name="Ming R."/>
            <person name="VanBuren R."/>
            <person name="Wai C.M."/>
            <person name="Tang H."/>
            <person name="Schatz M.C."/>
            <person name="Bowers J.E."/>
            <person name="Lyons E."/>
            <person name="Wang M.L."/>
            <person name="Chen J."/>
            <person name="Biggers E."/>
            <person name="Zhang J."/>
            <person name="Huang L."/>
            <person name="Zhang L."/>
            <person name="Miao W."/>
            <person name="Zhang J."/>
            <person name="Ye Z."/>
            <person name="Miao C."/>
            <person name="Lin Z."/>
            <person name="Wang H."/>
            <person name="Zhou H."/>
            <person name="Yim W.C."/>
            <person name="Priest H.D."/>
            <person name="Zheng C."/>
            <person name="Woodhouse M."/>
            <person name="Edger P.P."/>
            <person name="Guyot R."/>
            <person name="Guo H.B."/>
            <person name="Guo H."/>
            <person name="Zheng G."/>
            <person name="Singh R."/>
            <person name="Sharma A."/>
            <person name="Min X."/>
            <person name="Zheng Y."/>
            <person name="Lee H."/>
            <person name="Gurtowski J."/>
            <person name="Sedlazeck F.J."/>
            <person name="Harkess A."/>
            <person name="McKain M.R."/>
            <person name="Liao Z."/>
            <person name="Fang J."/>
            <person name="Liu J."/>
            <person name="Zhang X."/>
            <person name="Zhang Q."/>
            <person name="Hu W."/>
            <person name="Qin Y."/>
            <person name="Wang K."/>
            <person name="Chen L.Y."/>
            <person name="Shirley N."/>
            <person name="Lin Y.R."/>
            <person name="Liu L.Y."/>
            <person name="Hernandez A.G."/>
            <person name="Wright C.L."/>
            <person name="Bulone V."/>
            <person name="Tuskan G.A."/>
            <person name="Heath K."/>
            <person name="Zee F."/>
            <person name="Moore P.H."/>
            <person name="Sunkar R."/>
            <person name="Leebens-Mack J.H."/>
            <person name="Mockler T."/>
            <person name="Bennetzen J.L."/>
            <person name="Freeling M."/>
            <person name="Sankoff D."/>
            <person name="Paterson A.H."/>
            <person name="Zhu X."/>
            <person name="Yang X."/>
            <person name="Smith J.A."/>
            <person name="Cushman J.C."/>
            <person name="Paull R.E."/>
            <person name="Yu Q."/>
        </authorList>
    </citation>
    <scope>NUCLEOTIDE SEQUENCE [LARGE SCALE GENOMIC DNA]</scope>
    <source>
        <strain evidence="3">cv. F153</strain>
    </source>
</reference>
<dbReference type="InterPro" id="IPR004332">
    <property type="entry name" value="Transposase_MuDR"/>
</dbReference>
<name>A0A6P5F009_ANACO</name>
<keyword evidence="3" id="KW-1185">Reference proteome</keyword>
<protein>
    <submittedName>
        <fullName evidence="4">Uncharacterized protein LOC109709143</fullName>
    </submittedName>
</protein>
<dbReference type="Pfam" id="PF03108">
    <property type="entry name" value="DBD_Tnp_Mut"/>
    <property type="match status" value="1"/>
</dbReference>
<feature type="compositionally biased region" description="Acidic residues" evidence="1">
    <location>
        <begin position="370"/>
        <end position="379"/>
    </location>
</feature>
<dbReference type="GeneID" id="109709143"/>
<evidence type="ECO:0000313" key="4">
    <source>
        <dbReference type="RefSeq" id="XP_020086798.1"/>
    </source>
</evidence>